<evidence type="ECO:0000256" key="2">
    <source>
        <dbReference type="ARBA" id="ARBA00022475"/>
    </source>
</evidence>
<evidence type="ECO:0000313" key="9">
    <source>
        <dbReference type="EMBL" id="KRO73203.1"/>
    </source>
</evidence>
<proteinExistence type="predicted"/>
<comment type="caution">
    <text evidence="9">The sequence shown here is derived from an EMBL/GenBank/DDBJ whole genome shotgun (WGS) entry which is preliminary data.</text>
</comment>
<name>A0A0R2SKN4_9GAMM</name>
<dbReference type="PANTHER" id="PTHR33885:SF3">
    <property type="entry name" value="PHAGE SHOCK PROTEIN C"/>
    <property type="match status" value="1"/>
</dbReference>
<organism evidence="9 10">
    <name type="scientific">OM182 bacterium BACL3 MAG-120507-bin80</name>
    <dbReference type="NCBI Taxonomy" id="1655577"/>
    <lineage>
        <taxon>Bacteria</taxon>
        <taxon>Pseudomonadati</taxon>
        <taxon>Pseudomonadota</taxon>
        <taxon>Gammaproteobacteria</taxon>
        <taxon>OMG group</taxon>
        <taxon>OM182 clade</taxon>
    </lineage>
</organism>
<dbReference type="InterPro" id="IPR052027">
    <property type="entry name" value="PspC"/>
</dbReference>
<evidence type="ECO:0000259" key="8">
    <source>
        <dbReference type="Pfam" id="PF04024"/>
    </source>
</evidence>
<gene>
    <name evidence="9" type="ORF">ABR69_06525</name>
</gene>
<reference evidence="9 10" key="1">
    <citation type="submission" date="2015-10" db="EMBL/GenBank/DDBJ databases">
        <title>Metagenome-Assembled Genomes uncover a global brackish microbiome.</title>
        <authorList>
            <person name="Hugerth L.W."/>
            <person name="Larsson J."/>
            <person name="Alneberg J."/>
            <person name="Lindh M.V."/>
            <person name="Legrand C."/>
            <person name="Pinhassi J."/>
            <person name="Andersson A.F."/>
        </authorList>
    </citation>
    <scope>NUCLEOTIDE SEQUENCE [LARGE SCALE GENOMIC DNA]</scope>
    <source>
        <strain evidence="9">BACL4 MAG-120507-bin80</strain>
    </source>
</reference>
<feature type="domain" description="Phage shock protein PspC N-terminal" evidence="8">
    <location>
        <begin position="91"/>
        <end position="146"/>
    </location>
</feature>
<dbReference type="InterPro" id="IPR007168">
    <property type="entry name" value="Phageshock_PspC_N"/>
</dbReference>
<feature type="domain" description="Phage shock protein PspC N-terminal" evidence="8">
    <location>
        <begin position="14"/>
        <end position="63"/>
    </location>
</feature>
<keyword evidence="2" id="KW-1003">Cell membrane</keyword>
<evidence type="ECO:0000256" key="5">
    <source>
        <dbReference type="ARBA" id="ARBA00023136"/>
    </source>
</evidence>
<dbReference type="GO" id="GO:0005886">
    <property type="term" value="C:plasma membrane"/>
    <property type="evidence" value="ECO:0007669"/>
    <property type="project" value="UniProtKB-SubCell"/>
</dbReference>
<sequence>MSNPRLRATLNLDSDNARWLGVCAGIARWLDLPTALVRVIFVICVISWPTLLIAYVITYFVLDRGITPDSVQDYFRGADTAEHFRKLNYRKPLYRYPTQGRIAGVCAGIANYLEIKTFWVRLATLGSLFLFGPFTLLGYIVCWVAFDVDPNEPACTGRRAERRRRRAERKAAKEARRNATFHREQSAKSDEHRREAFTDTRAEFGTDESAHSAPESMRPRYDEAQCTEVFRILELRLREIEAYMTSKRFRLHCEINRI</sequence>
<evidence type="ECO:0000313" key="10">
    <source>
        <dbReference type="Proteomes" id="UP000051934"/>
    </source>
</evidence>
<dbReference type="Pfam" id="PF04024">
    <property type="entry name" value="PspC"/>
    <property type="match status" value="2"/>
</dbReference>
<feature type="region of interest" description="Disordered" evidence="6">
    <location>
        <begin position="157"/>
        <end position="218"/>
    </location>
</feature>
<protein>
    <recommendedName>
        <fullName evidence="8">Phage shock protein PspC N-terminal domain-containing protein</fullName>
    </recommendedName>
</protein>
<keyword evidence="5 7" id="KW-0472">Membrane</keyword>
<comment type="subcellular location">
    <subcellularLocation>
        <location evidence="1">Cell membrane</location>
        <topology evidence="1">Single-pass membrane protein</topology>
    </subcellularLocation>
</comment>
<dbReference type="EMBL" id="LIBB01000019">
    <property type="protein sequence ID" value="KRO73203.1"/>
    <property type="molecule type" value="Genomic_DNA"/>
</dbReference>
<dbReference type="PANTHER" id="PTHR33885">
    <property type="entry name" value="PHAGE SHOCK PROTEIN C"/>
    <property type="match status" value="1"/>
</dbReference>
<feature type="transmembrane region" description="Helical" evidence="7">
    <location>
        <begin position="122"/>
        <end position="146"/>
    </location>
</feature>
<feature type="transmembrane region" description="Helical" evidence="7">
    <location>
        <begin position="39"/>
        <end position="62"/>
    </location>
</feature>
<keyword evidence="4 7" id="KW-1133">Transmembrane helix</keyword>
<evidence type="ECO:0000256" key="6">
    <source>
        <dbReference type="SAM" id="MobiDB-lite"/>
    </source>
</evidence>
<accession>A0A0R2SKN4</accession>
<evidence type="ECO:0000256" key="4">
    <source>
        <dbReference type="ARBA" id="ARBA00022989"/>
    </source>
</evidence>
<feature type="compositionally biased region" description="Basic and acidic residues" evidence="6">
    <location>
        <begin position="169"/>
        <end position="210"/>
    </location>
</feature>
<dbReference type="Proteomes" id="UP000051934">
    <property type="component" value="Unassembled WGS sequence"/>
</dbReference>
<evidence type="ECO:0000256" key="1">
    <source>
        <dbReference type="ARBA" id="ARBA00004162"/>
    </source>
</evidence>
<keyword evidence="3 7" id="KW-0812">Transmembrane</keyword>
<dbReference type="AlphaFoldDB" id="A0A0R2SKN4"/>
<evidence type="ECO:0000256" key="7">
    <source>
        <dbReference type="SAM" id="Phobius"/>
    </source>
</evidence>
<evidence type="ECO:0000256" key="3">
    <source>
        <dbReference type="ARBA" id="ARBA00022692"/>
    </source>
</evidence>